<evidence type="ECO:0000313" key="3">
    <source>
        <dbReference type="EMBL" id="KAJ3431044.1"/>
    </source>
</evidence>
<dbReference type="PANTHER" id="PTHR16019:SF5">
    <property type="entry name" value="BSD DOMAIN-CONTAINING PROTEIN 1"/>
    <property type="match status" value="1"/>
</dbReference>
<dbReference type="InterPro" id="IPR005607">
    <property type="entry name" value="BSD_dom"/>
</dbReference>
<dbReference type="AlphaFoldDB" id="A0AAV7YQJ9"/>
<dbReference type="SUPFAM" id="SSF140383">
    <property type="entry name" value="BSD domain-like"/>
    <property type="match status" value="1"/>
</dbReference>
<name>A0AAV7YQJ9_9EUKA</name>
<dbReference type="PANTHER" id="PTHR16019">
    <property type="entry name" value="SYNAPSE-ASSOCIATED PROTEIN"/>
    <property type="match status" value="1"/>
</dbReference>
<evidence type="ECO:0000313" key="4">
    <source>
        <dbReference type="Proteomes" id="UP001146793"/>
    </source>
</evidence>
<feature type="compositionally biased region" description="Basic and acidic residues" evidence="1">
    <location>
        <begin position="283"/>
        <end position="318"/>
    </location>
</feature>
<evidence type="ECO:0000256" key="1">
    <source>
        <dbReference type="SAM" id="MobiDB-lite"/>
    </source>
</evidence>
<feature type="region of interest" description="Disordered" evidence="1">
    <location>
        <begin position="137"/>
        <end position="199"/>
    </location>
</feature>
<feature type="compositionally biased region" description="Basic and acidic residues" evidence="1">
    <location>
        <begin position="13"/>
        <end position="23"/>
    </location>
</feature>
<dbReference type="Gene3D" id="1.10.3970.10">
    <property type="entry name" value="BSD domain"/>
    <property type="match status" value="1"/>
</dbReference>
<feature type="compositionally biased region" description="Basic and acidic residues" evidence="1">
    <location>
        <begin position="157"/>
        <end position="199"/>
    </location>
</feature>
<dbReference type="Pfam" id="PF03909">
    <property type="entry name" value="BSD"/>
    <property type="match status" value="1"/>
</dbReference>
<dbReference type="Proteomes" id="UP001146793">
    <property type="component" value="Unassembled WGS sequence"/>
</dbReference>
<feature type="region of interest" description="Disordered" evidence="1">
    <location>
        <begin position="1"/>
        <end position="79"/>
    </location>
</feature>
<comment type="caution">
    <text evidence="3">The sequence shown here is derived from an EMBL/GenBank/DDBJ whole genome shotgun (WGS) entry which is preliminary data.</text>
</comment>
<dbReference type="SMART" id="SM00751">
    <property type="entry name" value="BSD"/>
    <property type="match status" value="1"/>
</dbReference>
<evidence type="ECO:0000259" key="2">
    <source>
        <dbReference type="PROSITE" id="PS50858"/>
    </source>
</evidence>
<reference evidence="3" key="1">
    <citation type="submission" date="2022-08" db="EMBL/GenBank/DDBJ databases">
        <title>Novel sulphate-reducing endosymbionts in the free-living metamonad Anaeramoeba.</title>
        <authorList>
            <person name="Jerlstrom-Hultqvist J."/>
            <person name="Cepicka I."/>
            <person name="Gallot-Lavallee L."/>
            <person name="Salas-Leiva D."/>
            <person name="Curtis B.A."/>
            <person name="Zahonova K."/>
            <person name="Pipaliya S."/>
            <person name="Dacks J."/>
            <person name="Roger A.J."/>
        </authorList>
    </citation>
    <scope>NUCLEOTIDE SEQUENCE</scope>
    <source>
        <strain evidence="3">Busselton2</strain>
    </source>
</reference>
<protein>
    <submittedName>
        <fullName evidence="3">Bsd domain-containing protein</fullName>
    </submittedName>
</protein>
<dbReference type="EMBL" id="JANTQA010000048">
    <property type="protein sequence ID" value="KAJ3431044.1"/>
    <property type="molecule type" value="Genomic_DNA"/>
</dbReference>
<sequence length="376" mass="44513">MSFWSNPFSIFTDPKKQEEKNNQETKQNQENVKENKNESSQQNKKEQENNQEKEQKENKNEKEQKEQKQETFFSQTTSSLFDFVTTTTNVLLEDLGEFTQSLKSETKSAIGEFLEETNPNSTTHKFASTLKSYLSEDQNTLENEINSQNNQTKSTKKNNENKNDNENEKDKEKENEKEIGTEKTKEKEDGNKSIESIYLKEPKNKEEYQLWKQTDKLLSRKEEIEKLLKDNQNIKENFQRLVPDTVTYEDFWNRYFFHLENKRREEKQKKLLEVVQKTTNIDSKKNVDKKENENESGENIEKNLNEGSKKVIEGELKNNQKNSIFGDDPFENDDDEIIDDQLEQDNDDLDLLNEKLSDLSDLDEDEYIQEEELDLN</sequence>
<feature type="compositionally biased region" description="Basic and acidic residues" evidence="1">
    <location>
        <begin position="31"/>
        <end position="69"/>
    </location>
</feature>
<feature type="domain" description="BSD" evidence="2">
    <location>
        <begin position="211"/>
        <end position="263"/>
    </location>
</feature>
<organism evidence="3 4">
    <name type="scientific">Anaeramoeba flamelloides</name>
    <dbReference type="NCBI Taxonomy" id="1746091"/>
    <lineage>
        <taxon>Eukaryota</taxon>
        <taxon>Metamonada</taxon>
        <taxon>Anaeramoebidae</taxon>
        <taxon>Anaeramoeba</taxon>
    </lineage>
</organism>
<dbReference type="GO" id="GO:0005737">
    <property type="term" value="C:cytoplasm"/>
    <property type="evidence" value="ECO:0007669"/>
    <property type="project" value="TreeGrafter"/>
</dbReference>
<dbReference type="InterPro" id="IPR035925">
    <property type="entry name" value="BSD_dom_sf"/>
</dbReference>
<dbReference type="InterPro" id="IPR051494">
    <property type="entry name" value="BSD_domain-containing"/>
</dbReference>
<proteinExistence type="predicted"/>
<feature type="region of interest" description="Disordered" evidence="1">
    <location>
        <begin position="283"/>
        <end position="335"/>
    </location>
</feature>
<dbReference type="PROSITE" id="PS50858">
    <property type="entry name" value="BSD"/>
    <property type="match status" value="1"/>
</dbReference>
<gene>
    <name evidence="3" type="ORF">M0812_02720</name>
</gene>
<accession>A0AAV7YQJ9</accession>